<gene>
    <name evidence="5" type="ORF">OM33_16650</name>
</gene>
<evidence type="ECO:0000313" key="5">
    <source>
        <dbReference type="EMBL" id="AIY66750.1"/>
    </source>
</evidence>
<dbReference type="STRING" id="1348114.OM33_16650"/>
<proteinExistence type="inferred from homology"/>
<accession>A0A0A7EJ82</accession>
<dbReference type="InterPro" id="IPR045247">
    <property type="entry name" value="Oye-like"/>
</dbReference>
<protein>
    <submittedName>
        <fullName evidence="5">N-ethylmaleimide reductase</fullName>
    </submittedName>
</protein>
<comment type="similarity">
    <text evidence="2">Belongs to the NADH:flavin oxidoreductase/NADH oxidase family.</text>
</comment>
<dbReference type="CDD" id="cd02933">
    <property type="entry name" value="OYE_like_FMN"/>
    <property type="match status" value="1"/>
</dbReference>
<reference evidence="5 6" key="1">
    <citation type="submission" date="2014-11" db="EMBL/GenBank/DDBJ databases">
        <title>Complete Genome Sequence of Pseudoalteromonas sp. Strain OCN003 Isolated from Kaneohe Bay, Oahu, Hawaii.</title>
        <authorList>
            <person name="Beurmann S."/>
            <person name="Videau P."/>
            <person name="Ushijima B."/>
            <person name="Smith A.M."/>
            <person name="Aeby G.S."/>
            <person name="Callahan S.M."/>
            <person name="Belcaid M."/>
        </authorList>
    </citation>
    <scope>NUCLEOTIDE SEQUENCE [LARGE SCALE GENOMIC DNA]</scope>
    <source>
        <strain evidence="5 6">OCN003</strain>
    </source>
</reference>
<dbReference type="RefSeq" id="WP_040135231.1">
    <property type="nucleotide sequence ID" value="NZ_CP009889.1"/>
</dbReference>
<dbReference type="OrthoDB" id="8523426at2"/>
<organism evidence="5 6">
    <name type="scientific">Pseudoalteromonas piratica</name>
    <dbReference type="NCBI Taxonomy" id="1348114"/>
    <lineage>
        <taxon>Bacteria</taxon>
        <taxon>Pseudomonadati</taxon>
        <taxon>Pseudomonadota</taxon>
        <taxon>Gammaproteobacteria</taxon>
        <taxon>Alteromonadales</taxon>
        <taxon>Pseudoalteromonadaceae</taxon>
        <taxon>Pseudoalteromonas</taxon>
    </lineage>
</organism>
<evidence type="ECO:0000259" key="4">
    <source>
        <dbReference type="Pfam" id="PF00724"/>
    </source>
</evidence>
<dbReference type="Gene3D" id="3.20.20.70">
    <property type="entry name" value="Aldolase class I"/>
    <property type="match status" value="1"/>
</dbReference>
<dbReference type="Pfam" id="PF00724">
    <property type="entry name" value="Oxidored_FMN"/>
    <property type="match status" value="1"/>
</dbReference>
<dbReference type="FunFam" id="3.20.20.70:FF:000059">
    <property type="entry name" value="N-ethylmaleimide reductase, FMN-linked"/>
    <property type="match status" value="1"/>
</dbReference>
<dbReference type="EMBL" id="CP009889">
    <property type="protein sequence ID" value="AIY66750.1"/>
    <property type="molecule type" value="Genomic_DNA"/>
</dbReference>
<evidence type="ECO:0000256" key="3">
    <source>
        <dbReference type="ARBA" id="ARBA00023002"/>
    </source>
</evidence>
<dbReference type="PANTHER" id="PTHR22893:SF135">
    <property type="entry name" value="NAD(P)H:FLAVIN OXIDOREDUCTASE SYE2"/>
    <property type="match status" value="1"/>
</dbReference>
<dbReference type="KEGG" id="pseo:OM33_16650"/>
<evidence type="ECO:0000256" key="2">
    <source>
        <dbReference type="ARBA" id="ARBA00005979"/>
    </source>
</evidence>
<dbReference type="GO" id="GO:0010181">
    <property type="term" value="F:FMN binding"/>
    <property type="evidence" value="ECO:0007669"/>
    <property type="project" value="InterPro"/>
</dbReference>
<dbReference type="GO" id="GO:0016628">
    <property type="term" value="F:oxidoreductase activity, acting on the CH-CH group of donors, NAD or NADP as acceptor"/>
    <property type="evidence" value="ECO:0007669"/>
    <property type="project" value="UniProtKB-ARBA"/>
</dbReference>
<dbReference type="InterPro" id="IPR001155">
    <property type="entry name" value="OxRdtase_FMN_N"/>
</dbReference>
<keyword evidence="6" id="KW-1185">Reference proteome</keyword>
<evidence type="ECO:0000313" key="6">
    <source>
        <dbReference type="Proteomes" id="UP000030341"/>
    </source>
</evidence>
<feature type="domain" description="NADH:flavin oxidoreductase/NADH oxidase N-terminal" evidence="4">
    <location>
        <begin position="5"/>
        <end position="341"/>
    </location>
</feature>
<dbReference type="AlphaFoldDB" id="A0A0A7EJ82"/>
<dbReference type="Proteomes" id="UP000030341">
    <property type="component" value="Chromosome 2"/>
</dbReference>
<dbReference type="NCBIfam" id="NF007899">
    <property type="entry name" value="PRK10605.1"/>
    <property type="match status" value="1"/>
</dbReference>
<dbReference type="eggNOG" id="COG1902">
    <property type="taxonomic scope" value="Bacteria"/>
</dbReference>
<dbReference type="HOGENOM" id="CLU_012153_0_0_6"/>
<dbReference type="PANTHER" id="PTHR22893">
    <property type="entry name" value="NADH OXIDOREDUCTASE-RELATED"/>
    <property type="match status" value="1"/>
</dbReference>
<dbReference type="GO" id="GO:0005829">
    <property type="term" value="C:cytosol"/>
    <property type="evidence" value="ECO:0007669"/>
    <property type="project" value="UniProtKB-ARBA"/>
</dbReference>
<dbReference type="SUPFAM" id="SSF51395">
    <property type="entry name" value="FMN-linked oxidoreductases"/>
    <property type="match status" value="1"/>
</dbReference>
<dbReference type="InterPro" id="IPR013785">
    <property type="entry name" value="Aldolase_TIM"/>
</dbReference>
<sequence>MKNALFNTGKLGNLNTNNKVVMAPMTRSRTAQPGDIPTELMAAYYAQRASAGFIVSEATQISAQGKGYSFTPGIYTQAQIDGWKKVTNAVHDNDGIIYSQLWHVGRMSHPVFHPDGLPVAPSALAPDAQVWVVGDDGVGRMLDCPVPRALSTHEIKGIVEDYRQAAVNAIEAGFDGVEVHAGNGYLIDQFLRATSNKRNDEYGGSLENRIRFALEIIKAISDEIGAERTAIRLAPFITQRGMNDPEAIDAILLLAKHFDELGMAYIHLAEADWDDAPVVTEAFRQQLRENFSGAIVVAGNYTLDKADELINNNLVDYVAFGRKFLANPDLPYRLENNLPLNDISDPTTLFGGDERGYTDYPVYGEQI</sequence>
<name>A0A0A7EJ82_9GAMM</name>
<comment type="cofactor">
    <cofactor evidence="1">
        <name>FMN</name>
        <dbReference type="ChEBI" id="CHEBI:58210"/>
    </cofactor>
</comment>
<keyword evidence="3" id="KW-0560">Oxidoreductase</keyword>
<evidence type="ECO:0000256" key="1">
    <source>
        <dbReference type="ARBA" id="ARBA00001917"/>
    </source>
</evidence>